<dbReference type="Proteomes" id="UP000094336">
    <property type="component" value="Unassembled WGS sequence"/>
</dbReference>
<dbReference type="GeneID" id="30145647"/>
<proteinExistence type="inferred from homology"/>
<dbReference type="NCBIfam" id="NF009489">
    <property type="entry name" value="PRK12851.1"/>
    <property type="match status" value="1"/>
</dbReference>
<dbReference type="InterPro" id="IPR027410">
    <property type="entry name" value="TCP-1-like_intermed_sf"/>
</dbReference>
<dbReference type="Gene3D" id="3.50.7.10">
    <property type="entry name" value="GroEL"/>
    <property type="match status" value="1"/>
</dbReference>
<evidence type="ECO:0000313" key="5">
    <source>
        <dbReference type="Proteomes" id="UP000094336"/>
    </source>
</evidence>
<dbReference type="GO" id="GO:0140662">
    <property type="term" value="F:ATP-dependent protein folding chaperone"/>
    <property type="evidence" value="ECO:0007669"/>
    <property type="project" value="InterPro"/>
</dbReference>
<protein>
    <submittedName>
        <fullName evidence="4">Uncharacterized protein</fullName>
    </submittedName>
</protein>
<dbReference type="GO" id="GO:0042026">
    <property type="term" value="P:protein refolding"/>
    <property type="evidence" value="ECO:0007669"/>
    <property type="project" value="InterPro"/>
</dbReference>
<organism evidence="4 5">
    <name type="scientific">Babjeviella inositovora NRRL Y-12698</name>
    <dbReference type="NCBI Taxonomy" id="984486"/>
    <lineage>
        <taxon>Eukaryota</taxon>
        <taxon>Fungi</taxon>
        <taxon>Dikarya</taxon>
        <taxon>Ascomycota</taxon>
        <taxon>Saccharomycotina</taxon>
        <taxon>Pichiomycetes</taxon>
        <taxon>Serinales incertae sedis</taxon>
        <taxon>Babjeviella</taxon>
    </lineage>
</organism>
<keyword evidence="2" id="KW-0143">Chaperone</keyword>
<dbReference type="NCBIfam" id="NF000592">
    <property type="entry name" value="PRK00013.1"/>
    <property type="match status" value="1"/>
</dbReference>
<dbReference type="STRING" id="984486.A0A1E3R027"/>
<dbReference type="OrthoDB" id="1733909at2759"/>
<evidence type="ECO:0000256" key="3">
    <source>
        <dbReference type="RuleBase" id="RU000418"/>
    </source>
</evidence>
<dbReference type="CDD" id="cd03344">
    <property type="entry name" value="GroEL"/>
    <property type="match status" value="1"/>
</dbReference>
<evidence type="ECO:0000256" key="1">
    <source>
        <dbReference type="ARBA" id="ARBA00006607"/>
    </source>
</evidence>
<dbReference type="SUPFAM" id="SSF54849">
    <property type="entry name" value="GroEL-intermediate domain like"/>
    <property type="match status" value="2"/>
</dbReference>
<dbReference type="NCBIfam" id="NF009488">
    <property type="entry name" value="PRK12850.1"/>
    <property type="match status" value="1"/>
</dbReference>
<dbReference type="FunFam" id="3.50.7.10:FF:000001">
    <property type="entry name" value="60 kDa chaperonin"/>
    <property type="match status" value="1"/>
</dbReference>
<evidence type="ECO:0000313" key="4">
    <source>
        <dbReference type="EMBL" id="ODQ83205.1"/>
    </source>
</evidence>
<dbReference type="InterPro" id="IPR001844">
    <property type="entry name" value="Cpn60/GroEL"/>
</dbReference>
<dbReference type="NCBIfam" id="NF009487">
    <property type="entry name" value="PRK12849.1"/>
    <property type="match status" value="1"/>
</dbReference>
<reference evidence="5" key="1">
    <citation type="submission" date="2016-05" db="EMBL/GenBank/DDBJ databases">
        <title>Comparative genomics of biotechnologically important yeasts.</title>
        <authorList>
            <consortium name="DOE Joint Genome Institute"/>
            <person name="Riley R."/>
            <person name="Haridas S."/>
            <person name="Wolfe K.H."/>
            <person name="Lopes M.R."/>
            <person name="Hittinger C.T."/>
            <person name="Goker M."/>
            <person name="Salamov A."/>
            <person name="Wisecaver J."/>
            <person name="Long T.M."/>
            <person name="Aerts A.L."/>
            <person name="Barry K."/>
            <person name="Choi C."/>
            <person name="Clum A."/>
            <person name="Coughlan A.Y."/>
            <person name="Deshpande S."/>
            <person name="Douglass A.P."/>
            <person name="Hanson S.J."/>
            <person name="Klenk H.-P."/>
            <person name="Labutti K."/>
            <person name="Lapidus A."/>
            <person name="Lindquist E."/>
            <person name="Lipzen A."/>
            <person name="Meier-Kolthoff J.P."/>
            <person name="Ohm R.A."/>
            <person name="Otillar R.P."/>
            <person name="Pangilinan J."/>
            <person name="Peng Y."/>
            <person name="Rokas A."/>
            <person name="Rosa C.A."/>
            <person name="Scheuner C."/>
            <person name="Sibirny A.A."/>
            <person name="Slot J.C."/>
            <person name="Stielow J.B."/>
            <person name="Sun H."/>
            <person name="Kurtzman C.P."/>
            <person name="Blackwell M."/>
            <person name="Grigoriev I.V."/>
            <person name="Jeffries T.W."/>
        </authorList>
    </citation>
    <scope>NUCLEOTIDE SEQUENCE [LARGE SCALE GENOMIC DNA]</scope>
    <source>
        <strain evidence="5">NRRL Y-12698</strain>
    </source>
</reference>
<dbReference type="SMR" id="A0A1E3R027"/>
<dbReference type="SUPFAM" id="SSF52029">
    <property type="entry name" value="GroEL apical domain-like"/>
    <property type="match status" value="1"/>
</dbReference>
<accession>A0A1E3R027</accession>
<dbReference type="InterPro" id="IPR027409">
    <property type="entry name" value="GroEL-like_apical_dom_sf"/>
</dbReference>
<keyword evidence="5" id="KW-1185">Reference proteome</keyword>
<gene>
    <name evidence="4" type="ORF">BABINDRAFT_159645</name>
</gene>
<dbReference type="EMBL" id="KV454426">
    <property type="protein sequence ID" value="ODQ83205.1"/>
    <property type="molecule type" value="Genomic_DNA"/>
</dbReference>
<dbReference type="InterPro" id="IPR027413">
    <property type="entry name" value="GROEL-like_equatorial_sf"/>
</dbReference>
<sequence length="570" mass="61297">MLRLRSRTVRPLAENLIHIRSLQTVHKEIVFASSARQLLLAGASVLTKAVACTLGPKGRNVLIERRYGFPVITKDGVSVAKEVVLGNRFENMGAVLLKDVANKANMVSGDGTTTATVLAYGILKESIKHVSSGANPGELRRGVQRATSHVVEFLQMRARKVQTIQEIRDVATISANGDKHLGSLIAQALEKVGKDGLVTIEKGKLVEDSLHLSSGYEFNRGFMPQFVKPDKKSGKITLSNAVVVFADCELSNAQDILPSLAYAKRQSRPLLVIANLLEGDALAACVMNRLKGEVDVIAVKSPGFGDHRAESLRDLTTILGGEVFSIELDVKPSSATKKFYGTAASVSVSADNTIITHGASGVRETDKLSENVAARVQHLREKLQDVTLGEHDRKQYQQRLAKLTTGIAVIKVGGTSQLEVGEKKDRLDDALNATQSAIEHGILPGGGVALVKALVHLESLLESRELTFNEKAGVSIVQTAIQLPARYILANAALDAEYIVSKVRESDDWAYGFNVADEQYGDMFAMGVVDSLKSVKCGLTEAAGVASLISTSEVVIGDVQENKRGVTRTD</sequence>
<name>A0A1E3R027_9ASCO</name>
<dbReference type="InterPro" id="IPR002423">
    <property type="entry name" value="Cpn60/GroEL/TCP-1"/>
</dbReference>
<dbReference type="PRINTS" id="PR00298">
    <property type="entry name" value="CHAPERONIN60"/>
</dbReference>
<dbReference type="Gene3D" id="3.30.260.10">
    <property type="entry name" value="TCP-1-like chaperonin intermediate domain"/>
    <property type="match status" value="1"/>
</dbReference>
<dbReference type="PANTHER" id="PTHR45633">
    <property type="entry name" value="60 KDA HEAT SHOCK PROTEIN, MITOCHONDRIAL"/>
    <property type="match status" value="1"/>
</dbReference>
<dbReference type="SUPFAM" id="SSF48592">
    <property type="entry name" value="GroEL equatorial domain-like"/>
    <property type="match status" value="1"/>
</dbReference>
<dbReference type="RefSeq" id="XP_018988533.1">
    <property type="nucleotide sequence ID" value="XM_019127794.1"/>
</dbReference>
<dbReference type="Pfam" id="PF00118">
    <property type="entry name" value="Cpn60_TCP1"/>
    <property type="match status" value="1"/>
</dbReference>
<evidence type="ECO:0000256" key="2">
    <source>
        <dbReference type="ARBA" id="ARBA00023186"/>
    </source>
</evidence>
<dbReference type="Gene3D" id="1.10.560.10">
    <property type="entry name" value="GroEL-like equatorial domain"/>
    <property type="match status" value="1"/>
</dbReference>
<comment type="similarity">
    <text evidence="1 3">Belongs to the chaperonin (HSP60) family.</text>
</comment>
<dbReference type="AlphaFoldDB" id="A0A1E3R027"/>
<dbReference type="GO" id="GO:0005524">
    <property type="term" value="F:ATP binding"/>
    <property type="evidence" value="ECO:0007669"/>
    <property type="project" value="InterPro"/>
</dbReference>